<reference evidence="2" key="1">
    <citation type="journal article" date="2011" name="Genome Biol.">
        <title>The draft genome of the carcinogenic human liver fluke Clonorchis sinensis.</title>
        <authorList>
            <person name="Wang X."/>
            <person name="Chen W."/>
            <person name="Huang Y."/>
            <person name="Sun J."/>
            <person name="Men J."/>
            <person name="Liu H."/>
            <person name="Luo F."/>
            <person name="Guo L."/>
            <person name="Lv X."/>
            <person name="Deng C."/>
            <person name="Zhou C."/>
            <person name="Fan Y."/>
            <person name="Li X."/>
            <person name="Huang L."/>
            <person name="Hu Y."/>
            <person name="Liang C."/>
            <person name="Hu X."/>
            <person name="Xu J."/>
            <person name="Yu X."/>
        </authorList>
    </citation>
    <scope>NUCLEOTIDE SEQUENCE [LARGE SCALE GENOMIC DNA]</scope>
    <source>
        <strain evidence="2">Henan</strain>
    </source>
</reference>
<feature type="transmembrane region" description="Helical" evidence="1">
    <location>
        <begin position="315"/>
        <end position="337"/>
    </location>
</feature>
<accession>G7YBY2</accession>
<keyword evidence="1" id="KW-1133">Transmembrane helix</keyword>
<dbReference type="AlphaFoldDB" id="G7YBY2"/>
<gene>
    <name evidence="2" type="ORF">CLF_104579</name>
</gene>
<sequence>MCNPQKNECFCKHGFVAIQEEEKVVCRTLLTELYCRVDSDCVHVDGSVCHPGAGKCVCPSGKIYVPQLHACRQRFELKMDKHCEKCLLKQGTCFLYDLKDQPVNSEHASNVGQFLRAVTMKSAQPRLQLRVLNEKNLIIDSVVVGELIRLEVVSVDDKYPAYPITIDYCAAVSYHNHGRRLSENHVHRFIRKVIWETRCKKNGLLTPFLSDVKWVELDPTIWSTRGLSATPHRSRSLTAFRVIPEETRVTITCAVRYCLVQDCIPIQNVSTFCSRAMTEFYDQQFHLLTTMLSVKKPVQSTVSCRLISCITVSQLLLGCMVMLFLDLIVFSLLVWSYRHKLIWRLKPTPKSELQPRGDSGIIPELSMSSTAQNDLFDSCLIGQPLMGVSGHRSTEGTDMESVRDHLHVCEFYLSELKHLSINGMLNTQQKFEA</sequence>
<keyword evidence="1" id="KW-0812">Transmembrane</keyword>
<dbReference type="EMBL" id="DF143048">
    <property type="protein sequence ID" value="GAA50466.1"/>
    <property type="molecule type" value="Genomic_DNA"/>
</dbReference>
<dbReference type="Proteomes" id="UP000008909">
    <property type="component" value="Unassembled WGS sequence"/>
</dbReference>
<evidence type="ECO:0000313" key="2">
    <source>
        <dbReference type="EMBL" id="GAA50466.1"/>
    </source>
</evidence>
<organism evidence="2 3">
    <name type="scientific">Clonorchis sinensis</name>
    <name type="common">Chinese liver fluke</name>
    <dbReference type="NCBI Taxonomy" id="79923"/>
    <lineage>
        <taxon>Eukaryota</taxon>
        <taxon>Metazoa</taxon>
        <taxon>Spiralia</taxon>
        <taxon>Lophotrochozoa</taxon>
        <taxon>Platyhelminthes</taxon>
        <taxon>Trematoda</taxon>
        <taxon>Digenea</taxon>
        <taxon>Opisthorchiida</taxon>
        <taxon>Opisthorchiata</taxon>
        <taxon>Opisthorchiidae</taxon>
        <taxon>Clonorchis</taxon>
    </lineage>
</organism>
<protein>
    <submittedName>
        <fullName evidence="2">Uncharacterized protein</fullName>
    </submittedName>
</protein>
<reference key="2">
    <citation type="submission" date="2011-10" db="EMBL/GenBank/DDBJ databases">
        <title>The genome and transcriptome sequence of Clonorchis sinensis provide insights into the carcinogenic liver fluke.</title>
        <authorList>
            <person name="Wang X."/>
            <person name="Huang Y."/>
            <person name="Chen W."/>
            <person name="Liu H."/>
            <person name="Guo L."/>
            <person name="Chen Y."/>
            <person name="Luo F."/>
            <person name="Zhou W."/>
            <person name="Sun J."/>
            <person name="Mao Q."/>
            <person name="Liang P."/>
            <person name="Zhou C."/>
            <person name="Tian Y."/>
            <person name="Men J."/>
            <person name="Lv X."/>
            <person name="Huang L."/>
            <person name="Zhou J."/>
            <person name="Hu Y."/>
            <person name="Li R."/>
            <person name="Zhang F."/>
            <person name="Lei H."/>
            <person name="Li X."/>
            <person name="Hu X."/>
            <person name="Liang C."/>
            <person name="Xu J."/>
            <person name="Wu Z."/>
            <person name="Yu X."/>
        </authorList>
    </citation>
    <scope>NUCLEOTIDE SEQUENCE</scope>
    <source>
        <strain>Henan</strain>
    </source>
</reference>
<keyword evidence="3" id="KW-1185">Reference proteome</keyword>
<proteinExistence type="predicted"/>
<keyword evidence="1" id="KW-0472">Membrane</keyword>
<evidence type="ECO:0000313" key="3">
    <source>
        <dbReference type="Proteomes" id="UP000008909"/>
    </source>
</evidence>
<name>G7YBY2_CLOSI</name>
<evidence type="ECO:0000256" key="1">
    <source>
        <dbReference type="SAM" id="Phobius"/>
    </source>
</evidence>